<keyword evidence="1" id="KW-1133">Transmembrane helix</keyword>
<protein>
    <recommendedName>
        <fullName evidence="4">MARVEL domain-containing protein</fullName>
    </recommendedName>
</protein>
<feature type="transmembrane region" description="Helical" evidence="1">
    <location>
        <begin position="6"/>
        <end position="27"/>
    </location>
</feature>
<proteinExistence type="predicted"/>
<dbReference type="OrthoDB" id="3364107at2759"/>
<reference evidence="2 3" key="1">
    <citation type="submission" date="2016-10" db="EMBL/GenBank/DDBJ databases">
        <title>Genome sequence of the basidiomycete white-rot fungus Trametes pubescens.</title>
        <authorList>
            <person name="Makela M.R."/>
            <person name="Granchi Z."/>
            <person name="Peng M."/>
            <person name="De Vries R.P."/>
            <person name="Grigoriev I."/>
            <person name="Riley R."/>
            <person name="Hilden K."/>
        </authorList>
    </citation>
    <scope>NUCLEOTIDE SEQUENCE [LARGE SCALE GENOMIC DNA]</scope>
    <source>
        <strain evidence="2 3">FBCC735</strain>
    </source>
</reference>
<dbReference type="OMA" id="ICDDIHP"/>
<dbReference type="STRING" id="154538.A0A1M2VX77"/>
<evidence type="ECO:0000256" key="1">
    <source>
        <dbReference type="SAM" id="Phobius"/>
    </source>
</evidence>
<gene>
    <name evidence="2" type="ORF">TRAPUB_11265</name>
</gene>
<feature type="transmembrane region" description="Helical" evidence="1">
    <location>
        <begin position="48"/>
        <end position="69"/>
    </location>
</feature>
<dbReference type="Proteomes" id="UP000184267">
    <property type="component" value="Unassembled WGS sequence"/>
</dbReference>
<organism evidence="2 3">
    <name type="scientific">Trametes pubescens</name>
    <name type="common">White-rot fungus</name>
    <dbReference type="NCBI Taxonomy" id="154538"/>
    <lineage>
        <taxon>Eukaryota</taxon>
        <taxon>Fungi</taxon>
        <taxon>Dikarya</taxon>
        <taxon>Basidiomycota</taxon>
        <taxon>Agaricomycotina</taxon>
        <taxon>Agaricomycetes</taxon>
        <taxon>Polyporales</taxon>
        <taxon>Polyporaceae</taxon>
        <taxon>Trametes</taxon>
    </lineage>
</organism>
<dbReference type="EMBL" id="MNAD01000514">
    <property type="protein sequence ID" value="OJT12188.1"/>
    <property type="molecule type" value="Genomic_DNA"/>
</dbReference>
<accession>A0A1M2VX77</accession>
<feature type="transmembrane region" description="Helical" evidence="1">
    <location>
        <begin position="135"/>
        <end position="158"/>
    </location>
</feature>
<keyword evidence="3" id="KW-1185">Reference proteome</keyword>
<keyword evidence="1" id="KW-0812">Transmembrane</keyword>
<evidence type="ECO:0008006" key="4">
    <source>
        <dbReference type="Google" id="ProtNLM"/>
    </source>
</evidence>
<evidence type="ECO:0000313" key="2">
    <source>
        <dbReference type="EMBL" id="OJT12188.1"/>
    </source>
</evidence>
<keyword evidence="1" id="KW-0472">Membrane</keyword>
<sequence length="177" mass="19537">MNILWLYRGFTFVLVSIISLVVIAFCAHTSTNLDKILAAFELEGSFPYTNLGIAVGAITIVSKVLLLALDFFLDNTFTSFIIFEISWSSILWILWISVGATTLSEGSTIFKGHSCDDFDVVLPAAKNICDDIHPIAIIAFVNAFLLFLYTGVLFFAAFTTSGSTPPWTTSLKNRNKF</sequence>
<name>A0A1M2VX77_TRAPU</name>
<comment type="caution">
    <text evidence="2">The sequence shown here is derived from an EMBL/GenBank/DDBJ whole genome shotgun (WGS) entry which is preliminary data.</text>
</comment>
<dbReference type="AlphaFoldDB" id="A0A1M2VX77"/>
<feature type="transmembrane region" description="Helical" evidence="1">
    <location>
        <begin position="81"/>
        <end position="103"/>
    </location>
</feature>
<evidence type="ECO:0000313" key="3">
    <source>
        <dbReference type="Proteomes" id="UP000184267"/>
    </source>
</evidence>